<dbReference type="RefSeq" id="WP_066883362.1">
    <property type="nucleotide sequence ID" value="NZ_JYIJ01000019.1"/>
</dbReference>
<keyword evidence="4" id="KW-0378">Hydrolase</keyword>
<feature type="compositionally biased region" description="Acidic residues" evidence="1">
    <location>
        <begin position="613"/>
        <end position="626"/>
    </location>
</feature>
<dbReference type="InterPro" id="IPR014001">
    <property type="entry name" value="Helicase_ATP-bd"/>
</dbReference>
<dbReference type="GO" id="GO:0009035">
    <property type="term" value="F:type I site-specific deoxyribonuclease activity"/>
    <property type="evidence" value="ECO:0007669"/>
    <property type="project" value="UniProtKB-EC"/>
</dbReference>
<reference evidence="7" key="1">
    <citation type="submission" date="2015-02" db="EMBL/GenBank/DDBJ databases">
        <title>Physiological reanalysis, assessment of diazotrophy, and genome sequences of multiple isolates of Streptomyces thermoautotrophicus.</title>
        <authorList>
            <person name="MacKellar D.C."/>
            <person name="Lieber L."/>
            <person name="Norman J."/>
            <person name="Bolger A."/>
            <person name="Tobin C."/>
            <person name="Murray J.W."/>
            <person name="Friesen M."/>
            <person name="Prell J."/>
        </authorList>
    </citation>
    <scope>NUCLEOTIDE SEQUENCE [LARGE SCALE GENOMIC DNA]</scope>
    <source>
        <strain evidence="7">UBT1</strain>
    </source>
</reference>
<dbReference type="Pfam" id="PF00271">
    <property type="entry name" value="Helicase_C"/>
    <property type="match status" value="1"/>
</dbReference>
<feature type="compositionally biased region" description="Acidic residues" evidence="1">
    <location>
        <begin position="568"/>
        <end position="578"/>
    </location>
</feature>
<dbReference type="CDD" id="cd18032">
    <property type="entry name" value="DEXHc_RE_I_III_res"/>
    <property type="match status" value="1"/>
</dbReference>
<evidence type="ECO:0000313" key="3">
    <source>
        <dbReference type="EMBL" id="KWW97754.1"/>
    </source>
</evidence>
<dbReference type="PROSITE" id="PS51192">
    <property type="entry name" value="HELICASE_ATP_BIND_1"/>
    <property type="match status" value="1"/>
</dbReference>
<dbReference type="OrthoDB" id="9776021at2"/>
<dbReference type="EMBL" id="JYIJ01000019">
    <property type="protein sequence ID" value="KWW97754.1"/>
    <property type="molecule type" value="Genomic_DNA"/>
</dbReference>
<dbReference type="SMART" id="SM00487">
    <property type="entry name" value="DEXDc"/>
    <property type="match status" value="1"/>
</dbReference>
<dbReference type="InterPro" id="IPR027417">
    <property type="entry name" value="P-loop_NTPase"/>
</dbReference>
<proteinExistence type="predicted"/>
<dbReference type="InterPro" id="IPR006935">
    <property type="entry name" value="Helicase/UvrB_N"/>
</dbReference>
<dbReference type="Gene3D" id="3.40.50.300">
    <property type="entry name" value="P-loop containing nucleotide triphosphate hydrolases"/>
    <property type="match status" value="2"/>
</dbReference>
<dbReference type="EMBL" id="LAXD01000001">
    <property type="protein sequence ID" value="KWW98568.1"/>
    <property type="molecule type" value="Genomic_DNA"/>
</dbReference>
<reference evidence="6" key="4">
    <citation type="submission" date="2015-04" db="EMBL/GenBank/DDBJ databases">
        <title>Physiological reanalysis, assessment of diazotrophy, and genome sequences of multiple isolates of Streptomyces thermoautotrophicus.</title>
        <authorList>
            <person name="MacKellar D.C."/>
            <person name="Lieber L."/>
            <person name="Norman J."/>
            <person name="Bolger A."/>
            <person name="Tobin C."/>
            <person name="Murray J.W."/>
            <person name="Chang R."/>
            <person name="Ford T."/>
            <person name="Nguyen P.Q."/>
            <person name="Woodward J."/>
            <person name="Permingeat H."/>
            <person name="Joshi N.S."/>
            <person name="Silver P.A."/>
            <person name="Usadel B."/>
            <person name="Rutherford A.W."/>
            <person name="Friesen M."/>
            <person name="Prell J."/>
        </authorList>
    </citation>
    <scope>NUCLEOTIDE SEQUENCE [LARGE SCALE GENOMIC DNA]</scope>
    <source>
        <strain evidence="6">H1</strain>
    </source>
</reference>
<dbReference type="InterPro" id="IPR013670">
    <property type="entry name" value="EcoEI_R_C_dom"/>
</dbReference>
<feature type="compositionally biased region" description="Acidic residues" evidence="1">
    <location>
        <begin position="585"/>
        <end position="599"/>
    </location>
</feature>
<feature type="domain" description="Helicase ATP-binding" evidence="2">
    <location>
        <begin position="177"/>
        <end position="347"/>
    </location>
</feature>
<evidence type="ECO:0000313" key="6">
    <source>
        <dbReference type="Proteomes" id="UP000070188"/>
    </source>
</evidence>
<gene>
    <name evidence="4" type="ORF">LI90_195</name>
    <name evidence="3" type="ORF">TH66_19965</name>
    <name evidence="5" type="ORF">TR74_22645</name>
</gene>
<dbReference type="PATRIC" id="fig|1469144.10.peg.268"/>
<dbReference type="EC" id="3.1.21.3" evidence="4"/>
<dbReference type="PANTHER" id="PTHR47396:SF1">
    <property type="entry name" value="ATP-DEPENDENT HELICASE IRC3-RELATED"/>
    <property type="match status" value="1"/>
</dbReference>
<dbReference type="CDD" id="cd18799">
    <property type="entry name" value="SF2_C_EcoAI-like"/>
    <property type="match status" value="1"/>
</dbReference>
<dbReference type="NCBIfam" id="NF046051">
    <property type="entry name" value="restrict_EcoAI"/>
    <property type="match status" value="1"/>
</dbReference>
<dbReference type="AlphaFoldDB" id="A0A132ML55"/>
<dbReference type="PANTHER" id="PTHR47396">
    <property type="entry name" value="TYPE I RESTRICTION ENZYME ECOKI R PROTEIN"/>
    <property type="match status" value="1"/>
</dbReference>
<evidence type="ECO:0000313" key="8">
    <source>
        <dbReference type="Proteomes" id="UP000070659"/>
    </source>
</evidence>
<dbReference type="Pfam" id="PF04851">
    <property type="entry name" value="ResIII"/>
    <property type="match status" value="1"/>
</dbReference>
<dbReference type="Pfam" id="PF08463">
    <property type="entry name" value="EcoEI_R_C"/>
    <property type="match status" value="1"/>
</dbReference>
<dbReference type="Gene3D" id="3.90.1570.30">
    <property type="match status" value="1"/>
</dbReference>
<evidence type="ECO:0000259" key="2">
    <source>
        <dbReference type="PROSITE" id="PS51192"/>
    </source>
</evidence>
<evidence type="ECO:0000313" key="4">
    <source>
        <dbReference type="EMBL" id="KWW98568.1"/>
    </source>
</evidence>
<evidence type="ECO:0000313" key="7">
    <source>
        <dbReference type="Proteomes" id="UP000070598"/>
    </source>
</evidence>
<dbReference type="InterPro" id="IPR050742">
    <property type="entry name" value="Helicase_Restrict-Modif_Enz"/>
</dbReference>
<dbReference type="GO" id="GO:0005829">
    <property type="term" value="C:cytosol"/>
    <property type="evidence" value="ECO:0007669"/>
    <property type="project" value="TreeGrafter"/>
</dbReference>
<reference evidence="4" key="3">
    <citation type="submission" date="2015-04" db="EMBL/GenBank/DDBJ databases">
        <title>Physiological reanalysis, assessment of diazotrophy, and genome sequences of multiple isolates of Streptomyces thermoautotrophicus.</title>
        <authorList>
            <person name="MacKellar D.C."/>
            <person name="Lieber L."/>
            <person name="Norman J."/>
            <person name="Bolger A."/>
            <person name="Tobin C."/>
            <person name="Murray J.W."/>
            <person name="Woodward J."/>
            <person name="Friesen M."/>
            <person name="Prell J."/>
        </authorList>
    </citation>
    <scope>NUCLEOTIDE SEQUENCE [LARGE SCALE GENOMIC DNA]</scope>
    <source>
        <strain evidence="4">H1</strain>
    </source>
</reference>
<accession>A0A132ML55</accession>
<dbReference type="GO" id="GO:0005524">
    <property type="term" value="F:ATP binding"/>
    <property type="evidence" value="ECO:0007669"/>
    <property type="project" value="InterPro"/>
</dbReference>
<feature type="region of interest" description="Disordered" evidence="1">
    <location>
        <begin position="554"/>
        <end position="626"/>
    </location>
</feature>
<dbReference type="GO" id="GO:0003677">
    <property type="term" value="F:DNA binding"/>
    <property type="evidence" value="ECO:0007669"/>
    <property type="project" value="InterPro"/>
</dbReference>
<sequence>MGASTPEGVAIRQLVIPRLEAAGWSARNWRREFPITGEPRMVVDGRVRKRRPLRADFALLHGEHPIAVVEAKHSLRDVRTGVQQAREYARRLDLAVAYATNGHQIVEIDMRNQTEREVAAFRSPQELWEHHRQATGLHSDLGVRFFTTPYSRAVPDARGNPKTVRYYQHVALQRLLARIAAGERRLLAVLATGSGKTMLAMQLVHILWENHWPRGATSLDDRPRVLYLADRDVLVSQPMRDWFQPVFGDGPVCRVQGEVQRSKHLYFALYQALDQPGERETLFRDYDPDWFDLIIVDECHRGSARASSQWRQVLDHFAPAVQLGLTATPRYEGDVDTYGYFGEPVYVYSLRQGIEDGFLAPFEVLRVRLDIDVDGLEVPPGTLDREGREIPAGTYGATQLDRRLVTPERTRQVARYLTEYLRRTDPMAKTIVFCVDQEHAGRMREELVNLNSDLMRAHGDWVVRITADEGDRGRRFLDDFQREDQPVPVVAVTSQLLSTGVDVPTAKNIVLFRNIESMVEFKQIIGRGSRLAPEYGKEYFTIIDILGSTRKFEDPQFDGPPIRVVQVDDPDAGPDDEQTGQVEVTELDPDDTPGDEGEPASETSAGDNAGSDGSDDQDVDPGEEDEIVRRSRKYYLDGVDVYVASEALYVINDENGRLRRVRYEQWVRDRVLSLETNPESLRAQWATIAGRRALRELLAETLAFQVDDLVTRLNKVDCDPIDLLIWLAWDGPLLSRRDRVAMFSRDQREFLDQFSPRARQILATLLDKYTAYGVEELSPRALRTPPLSEMGSVVELAKEFGGKDGLRRAIDELGQRLFRAG</sequence>
<evidence type="ECO:0000256" key="1">
    <source>
        <dbReference type="SAM" id="MobiDB-lite"/>
    </source>
</evidence>
<keyword evidence="6" id="KW-1185">Reference proteome</keyword>
<evidence type="ECO:0000313" key="5">
    <source>
        <dbReference type="EMBL" id="KWX06241.1"/>
    </source>
</evidence>
<dbReference type="GO" id="GO:0006304">
    <property type="term" value="P:DNA modification"/>
    <property type="evidence" value="ECO:0007669"/>
    <property type="project" value="InterPro"/>
</dbReference>
<protein>
    <submittedName>
        <fullName evidence="4">Type I restriction-modification system</fullName>
        <ecNumber evidence="4">3.1.21.3</ecNumber>
    </submittedName>
</protein>
<comment type="caution">
    <text evidence="4">The sequence shown here is derived from an EMBL/GenBank/DDBJ whole genome shotgun (WGS) entry which is preliminary data.</text>
</comment>
<dbReference type="Proteomes" id="UP000070659">
    <property type="component" value="Unassembled WGS sequence"/>
</dbReference>
<dbReference type="STRING" id="1469144.LI90_195"/>
<dbReference type="Proteomes" id="UP000070598">
    <property type="component" value="Unassembled WGS sequence"/>
</dbReference>
<name>A0A132ML55_9ACTN</name>
<dbReference type="EMBL" id="JYIK01001109">
    <property type="protein sequence ID" value="KWX06241.1"/>
    <property type="molecule type" value="Genomic_DNA"/>
</dbReference>
<dbReference type="SUPFAM" id="SSF52540">
    <property type="entry name" value="P-loop containing nucleoside triphosphate hydrolases"/>
    <property type="match status" value="1"/>
</dbReference>
<dbReference type="InterPro" id="IPR001650">
    <property type="entry name" value="Helicase_C-like"/>
</dbReference>
<dbReference type="Proteomes" id="UP000070188">
    <property type="component" value="Unassembled WGS sequence"/>
</dbReference>
<reference evidence="3 8" key="2">
    <citation type="submission" date="2015-02" db="EMBL/GenBank/DDBJ databases">
        <title>Physiological reanalysis, assessment of diazotrophy, and genome sequences of multiple isolates of Streptomyces thermoautotrophicus.</title>
        <authorList>
            <person name="MacKellar D.C."/>
            <person name="Lieber L."/>
            <person name="Norman J."/>
            <person name="Bolger A."/>
            <person name="Tobin C."/>
            <person name="Murray J.W."/>
            <person name="Prell J."/>
        </authorList>
    </citation>
    <scope>NUCLEOTIDE SEQUENCE [LARGE SCALE GENOMIC DNA]</scope>
    <source>
        <strain evidence="3 8">UBT1</strain>
    </source>
</reference>
<organism evidence="4 6">
    <name type="scientific">Carbonactinospora thermoautotrophica</name>
    <dbReference type="NCBI Taxonomy" id="1469144"/>
    <lineage>
        <taxon>Bacteria</taxon>
        <taxon>Bacillati</taxon>
        <taxon>Actinomycetota</taxon>
        <taxon>Actinomycetes</taxon>
        <taxon>Kitasatosporales</taxon>
        <taxon>Carbonactinosporaceae</taxon>
        <taxon>Carbonactinospora</taxon>
    </lineage>
</organism>